<dbReference type="Proteomes" id="UP001140949">
    <property type="component" value="Unassembled WGS sequence"/>
</dbReference>
<evidence type="ECO:0000313" key="3">
    <source>
        <dbReference type="Proteomes" id="UP001140949"/>
    </source>
</evidence>
<dbReference type="EMBL" id="JANAVB010016197">
    <property type="protein sequence ID" value="KAJ6832036.1"/>
    <property type="molecule type" value="Genomic_DNA"/>
</dbReference>
<proteinExistence type="predicted"/>
<evidence type="ECO:0000256" key="1">
    <source>
        <dbReference type="SAM" id="MobiDB-lite"/>
    </source>
</evidence>
<feature type="region of interest" description="Disordered" evidence="1">
    <location>
        <begin position="131"/>
        <end position="157"/>
    </location>
</feature>
<gene>
    <name evidence="2" type="ORF">M6B38_345235</name>
</gene>
<reference evidence="2" key="2">
    <citation type="submission" date="2023-04" db="EMBL/GenBank/DDBJ databases">
        <authorList>
            <person name="Bruccoleri R.E."/>
            <person name="Oakeley E.J."/>
            <person name="Faust A.-M."/>
            <person name="Dessus-Babus S."/>
            <person name="Altorfer M."/>
            <person name="Burckhardt D."/>
            <person name="Oertli M."/>
            <person name="Naumann U."/>
            <person name="Petersen F."/>
            <person name="Wong J."/>
        </authorList>
    </citation>
    <scope>NUCLEOTIDE SEQUENCE</scope>
    <source>
        <strain evidence="2">GSM-AAB239-AS_SAM_17_03QT</strain>
        <tissue evidence="2">Leaf</tissue>
    </source>
</reference>
<keyword evidence="3" id="KW-1185">Reference proteome</keyword>
<organism evidence="2 3">
    <name type="scientific">Iris pallida</name>
    <name type="common">Sweet iris</name>
    <dbReference type="NCBI Taxonomy" id="29817"/>
    <lineage>
        <taxon>Eukaryota</taxon>
        <taxon>Viridiplantae</taxon>
        <taxon>Streptophyta</taxon>
        <taxon>Embryophyta</taxon>
        <taxon>Tracheophyta</taxon>
        <taxon>Spermatophyta</taxon>
        <taxon>Magnoliopsida</taxon>
        <taxon>Liliopsida</taxon>
        <taxon>Asparagales</taxon>
        <taxon>Iridaceae</taxon>
        <taxon>Iridoideae</taxon>
        <taxon>Irideae</taxon>
        <taxon>Iris</taxon>
    </lineage>
</organism>
<dbReference type="AlphaFoldDB" id="A0AAX6GTH2"/>
<accession>A0AAX6GTH2</accession>
<comment type="caution">
    <text evidence="2">The sequence shown here is derived from an EMBL/GenBank/DDBJ whole genome shotgun (WGS) entry which is preliminary data.</text>
</comment>
<evidence type="ECO:0000313" key="2">
    <source>
        <dbReference type="EMBL" id="KAJ6832036.1"/>
    </source>
</evidence>
<sequence length="157" mass="16685">MEEDKGSLSWRLTMRLDGGWRALRNGGGGMFGGCARRGERLPPCGPGNDGSRRHQVRIRAPPACRRRWMKAAPGLIGGRGGYRGVERGLLSDGWSVGTVQAEMESPQEPNRRGSPLVAVVLKGLDARRMTAGARGGAATISDGTGPTYGARRELSGD</sequence>
<reference evidence="2" key="1">
    <citation type="journal article" date="2023" name="GigaByte">
        <title>Genome assembly of the bearded iris, Iris pallida Lam.</title>
        <authorList>
            <person name="Bruccoleri R.E."/>
            <person name="Oakeley E.J."/>
            <person name="Faust A.M.E."/>
            <person name="Altorfer M."/>
            <person name="Dessus-Babus S."/>
            <person name="Burckhardt D."/>
            <person name="Oertli M."/>
            <person name="Naumann U."/>
            <person name="Petersen F."/>
            <person name="Wong J."/>
        </authorList>
    </citation>
    <scope>NUCLEOTIDE SEQUENCE</scope>
    <source>
        <strain evidence="2">GSM-AAB239-AS_SAM_17_03QT</strain>
    </source>
</reference>
<protein>
    <submittedName>
        <fullName evidence="2">Formin-like protein 5</fullName>
    </submittedName>
</protein>
<name>A0AAX6GTH2_IRIPA</name>